<protein>
    <submittedName>
        <fullName evidence="2">Uncharacterized protein</fullName>
    </submittedName>
</protein>
<organism evidence="2 3">
    <name type="scientific">Lolium multiflorum</name>
    <name type="common">Italian ryegrass</name>
    <name type="synonym">Lolium perenne subsp. multiflorum</name>
    <dbReference type="NCBI Taxonomy" id="4521"/>
    <lineage>
        <taxon>Eukaryota</taxon>
        <taxon>Viridiplantae</taxon>
        <taxon>Streptophyta</taxon>
        <taxon>Embryophyta</taxon>
        <taxon>Tracheophyta</taxon>
        <taxon>Spermatophyta</taxon>
        <taxon>Magnoliopsida</taxon>
        <taxon>Liliopsida</taxon>
        <taxon>Poales</taxon>
        <taxon>Poaceae</taxon>
        <taxon>BOP clade</taxon>
        <taxon>Pooideae</taxon>
        <taxon>Poodae</taxon>
        <taxon>Poeae</taxon>
        <taxon>Poeae Chloroplast Group 2 (Poeae type)</taxon>
        <taxon>Loliodinae</taxon>
        <taxon>Loliinae</taxon>
        <taxon>Lolium</taxon>
    </lineage>
</organism>
<sequence length="197" mass="22489">MKPPRDPPPDGCGNINPAMGMLRIAFASSCSRFNRLQIRLCRDDRADDDQPDDDYANDRGIDDGGPRSDRGHGGLSTTAFASNRLLRCSNIDDRHLLHIVHANCYSPSFHRRRIDWIGEAKTYTTGGVRERERVFWRRDFRRGGEWGEMDAAVQEEAFICIDPSAPLPRSFTRHRRLCSLATLLDASSTYKYKIPYK</sequence>
<dbReference type="EMBL" id="JAUUTY010000001">
    <property type="protein sequence ID" value="KAK1699524.1"/>
    <property type="molecule type" value="Genomic_DNA"/>
</dbReference>
<reference evidence="2" key="1">
    <citation type="submission" date="2023-07" db="EMBL/GenBank/DDBJ databases">
        <title>A chromosome-level genome assembly of Lolium multiflorum.</title>
        <authorList>
            <person name="Chen Y."/>
            <person name="Copetti D."/>
            <person name="Kolliker R."/>
            <person name="Studer B."/>
        </authorList>
    </citation>
    <scope>NUCLEOTIDE SEQUENCE</scope>
    <source>
        <strain evidence="2">02402/16</strain>
        <tissue evidence="2">Leaf</tissue>
    </source>
</reference>
<name>A0AAD8U9J5_LOLMU</name>
<feature type="region of interest" description="Disordered" evidence="1">
    <location>
        <begin position="46"/>
        <end position="75"/>
    </location>
</feature>
<keyword evidence="3" id="KW-1185">Reference proteome</keyword>
<evidence type="ECO:0000313" key="3">
    <source>
        <dbReference type="Proteomes" id="UP001231189"/>
    </source>
</evidence>
<gene>
    <name evidence="2" type="ORF">QYE76_016221</name>
</gene>
<dbReference type="Proteomes" id="UP001231189">
    <property type="component" value="Unassembled WGS sequence"/>
</dbReference>
<feature type="compositionally biased region" description="Acidic residues" evidence="1">
    <location>
        <begin position="46"/>
        <end position="55"/>
    </location>
</feature>
<proteinExistence type="predicted"/>
<evidence type="ECO:0000256" key="1">
    <source>
        <dbReference type="SAM" id="MobiDB-lite"/>
    </source>
</evidence>
<accession>A0AAD8U9J5</accession>
<evidence type="ECO:0000313" key="2">
    <source>
        <dbReference type="EMBL" id="KAK1699524.1"/>
    </source>
</evidence>
<feature type="compositionally biased region" description="Basic and acidic residues" evidence="1">
    <location>
        <begin position="56"/>
        <end position="72"/>
    </location>
</feature>
<comment type="caution">
    <text evidence="2">The sequence shown here is derived from an EMBL/GenBank/DDBJ whole genome shotgun (WGS) entry which is preliminary data.</text>
</comment>
<dbReference type="AlphaFoldDB" id="A0AAD8U9J5"/>